<dbReference type="InterPro" id="IPR036322">
    <property type="entry name" value="WD40_repeat_dom_sf"/>
</dbReference>
<dbReference type="PANTHER" id="PTHR12811:SF0">
    <property type="entry name" value="VACUOLAR PROTEIN SORTING-ASSOCIATED PROTEIN 16 HOMOLOG"/>
    <property type="match status" value="1"/>
</dbReference>
<dbReference type="GO" id="GO:0033263">
    <property type="term" value="C:CORVET complex"/>
    <property type="evidence" value="ECO:0007669"/>
    <property type="project" value="UniProtKB-UniRule"/>
</dbReference>
<comment type="function">
    <text evidence="3">Plays a role in vesicle-mediated protein trafficking to lysosomal compartments including the endocytic membrane transport and autophagic pathways. Believed to act as a core component of the putative HOPS and CORVET endosomal tethering complexes.</text>
</comment>
<dbReference type="Proteomes" id="UP000075886">
    <property type="component" value="Unassembled WGS sequence"/>
</dbReference>
<dbReference type="Pfam" id="PF04841">
    <property type="entry name" value="Vps16_N"/>
    <property type="match status" value="1"/>
</dbReference>
<dbReference type="GO" id="GO:0005765">
    <property type="term" value="C:lysosomal membrane"/>
    <property type="evidence" value="ECO:0007669"/>
    <property type="project" value="UniProtKB-SubCell"/>
</dbReference>
<dbReference type="GO" id="GO:0016197">
    <property type="term" value="P:endosomal transport"/>
    <property type="evidence" value="ECO:0007669"/>
    <property type="project" value="TreeGrafter"/>
</dbReference>
<dbReference type="SUPFAM" id="SSF50978">
    <property type="entry name" value="WD40 repeat-like"/>
    <property type="match status" value="1"/>
</dbReference>
<dbReference type="PANTHER" id="PTHR12811">
    <property type="entry name" value="VACUOLAR PROTEIN SORTING VPS16"/>
    <property type="match status" value="1"/>
</dbReference>
<dbReference type="VEuPathDB" id="VectorBase:AFAF006485"/>
<dbReference type="GO" id="GO:0042144">
    <property type="term" value="P:vacuole fusion, non-autophagic"/>
    <property type="evidence" value="ECO:0007669"/>
    <property type="project" value="TreeGrafter"/>
</dbReference>
<evidence type="ECO:0000259" key="4">
    <source>
        <dbReference type="Pfam" id="PF04840"/>
    </source>
</evidence>
<dbReference type="InterPro" id="IPR006925">
    <property type="entry name" value="Vps16_C"/>
</dbReference>
<proteinExistence type="inferred from homology"/>
<keyword evidence="3" id="KW-0472">Membrane</keyword>
<dbReference type="GO" id="GO:0031902">
    <property type="term" value="C:late endosome membrane"/>
    <property type="evidence" value="ECO:0007669"/>
    <property type="project" value="UniProtKB-SubCell"/>
</dbReference>
<accession>A0A182QAU2</accession>
<dbReference type="EMBL" id="AXCN02000962">
    <property type="status" value="NOT_ANNOTATED_CDS"/>
    <property type="molecule type" value="Genomic_DNA"/>
</dbReference>
<dbReference type="STRING" id="69004.A0A182QAU2"/>
<feature type="domain" description="Vps16 C-terminal" evidence="4">
    <location>
        <begin position="576"/>
        <end position="866"/>
    </location>
</feature>
<dbReference type="GO" id="GO:0003779">
    <property type="term" value="F:actin binding"/>
    <property type="evidence" value="ECO:0007669"/>
    <property type="project" value="TreeGrafter"/>
</dbReference>
<reference evidence="7" key="1">
    <citation type="submission" date="2014-01" db="EMBL/GenBank/DDBJ databases">
        <title>The Genome Sequence of Anopheles farauti FAR1 (V2).</title>
        <authorList>
            <consortium name="The Broad Institute Genomics Platform"/>
            <person name="Neafsey D.E."/>
            <person name="Besansky N."/>
            <person name="Howell P."/>
            <person name="Walton C."/>
            <person name="Young S.K."/>
            <person name="Zeng Q."/>
            <person name="Gargeya S."/>
            <person name="Fitzgerald M."/>
            <person name="Haas B."/>
            <person name="Abouelleil A."/>
            <person name="Allen A.W."/>
            <person name="Alvarado L."/>
            <person name="Arachchi H.M."/>
            <person name="Berlin A.M."/>
            <person name="Chapman S.B."/>
            <person name="Gainer-Dewar J."/>
            <person name="Goldberg J."/>
            <person name="Griggs A."/>
            <person name="Gujja S."/>
            <person name="Hansen M."/>
            <person name="Howarth C."/>
            <person name="Imamovic A."/>
            <person name="Ireland A."/>
            <person name="Larimer J."/>
            <person name="McCowan C."/>
            <person name="Murphy C."/>
            <person name="Pearson M."/>
            <person name="Poon T.W."/>
            <person name="Priest M."/>
            <person name="Roberts A."/>
            <person name="Saif S."/>
            <person name="Shea T."/>
            <person name="Sisk P."/>
            <person name="Sykes S."/>
            <person name="Wortman J."/>
            <person name="Nusbaum C."/>
            <person name="Birren B."/>
        </authorList>
    </citation>
    <scope>NUCLEOTIDE SEQUENCE [LARGE SCALE GENOMIC DNA]</scope>
    <source>
        <strain evidence="7">FAR1</strain>
    </source>
</reference>
<keyword evidence="3" id="KW-0458">Lysosome</keyword>
<dbReference type="Gene3D" id="1.10.150.780">
    <property type="entry name" value="Vps16, C-terminal region"/>
    <property type="match status" value="1"/>
</dbReference>
<dbReference type="Pfam" id="PF04840">
    <property type="entry name" value="Vps16_C"/>
    <property type="match status" value="1"/>
</dbReference>
<evidence type="ECO:0000259" key="5">
    <source>
        <dbReference type="Pfam" id="PF04841"/>
    </source>
</evidence>
<evidence type="ECO:0000313" key="7">
    <source>
        <dbReference type="Proteomes" id="UP000075886"/>
    </source>
</evidence>
<sequence>MSLLCDTGDWFTLGQENAFRKIELYTMEWPASINLEHMSVQAAPFGGPIAVVKDPKMFIKLDGGGSTRPVIRVFNCVGKLISSINASIFFLLPALVKRAKFYWDCGNLVTLGWSDAEELIGVQDDGTIFIHDMFGNFVHKFSVGKDVTDVAAAKIFTSASGTGVAVLTSGYKIYILNNIKDPKSRPLSELLNLTASLTCWEMVCRERTTSCLLAIGNEITFVRHGDNTFSNHTLAVKHDYQSISLLAVSFDQEHVAALTNTGTIWMGSWDLKHKYGEFVTGRQERANQLVWCTDGGATQPQAQAVIVSYTNQILIVGTSGESSVYTYDSPMTLVPEMDCVRVLTGYYHELVQRVPPSTGKIFGININEPASFLFEAHRKFQDRSHQSDEYLCLIKSRLPAAVANCVDAAGHEFDPVTQQSLIRAAYFGKSFVPGHCCEEYMAMCHTLKVLNVLRDRNVAIPITIRQFNHLKPEVILDRLVFRKYYGLAIDIAKYLKLEETRILEHWAFQKITQDKNDDEVARKIAAKFTSVDLREPMSYANVADKAQQLGKTKLAITVSGTYATVPGPNYSARFSQLLELEKKKKLKVPLLLKLGASEKALIAATQSGDIDLIYMTLLEMKNTTAVAKFHMTIRRYPLAQNLYKKYCQLNSLSTLKDIHSQEDEYLAQAELTLREALLLGNLDASIPDVSGNYRKAGKPIEAELADETKKLIRHQKLLQDKYQKDFFGLPLHAMVRKLLQLGDQRYAEKLKGEFKMSERRYWWLRVQTYAENYQWEELEKFAKSKKSVIGYEPFVEMCLGRMNVAEARKYLPRCSEENKLKWYLRAGCYTDAATVAFVQKDIDSLLKIHDHCTNDPALMATVENMIGQLSSKK</sequence>
<dbReference type="GO" id="GO:0006886">
    <property type="term" value="P:intracellular protein transport"/>
    <property type="evidence" value="ECO:0007669"/>
    <property type="project" value="InterPro"/>
</dbReference>
<keyword evidence="7" id="KW-1185">Reference proteome</keyword>
<keyword evidence="3" id="KW-0967">Endosome</keyword>
<dbReference type="EnsemblMetazoa" id="AFAF006485-RA">
    <property type="protein sequence ID" value="AFAF006485-PA"/>
    <property type="gene ID" value="AFAF006485"/>
</dbReference>
<dbReference type="EMBL" id="AXCN02000963">
    <property type="status" value="NOT_ANNOTATED_CDS"/>
    <property type="molecule type" value="Genomic_DNA"/>
</dbReference>
<keyword evidence="3" id="KW-0813">Transport</keyword>
<evidence type="ECO:0000256" key="1">
    <source>
        <dbReference type="ARBA" id="ARBA00009250"/>
    </source>
</evidence>
<dbReference type="InterPro" id="IPR038132">
    <property type="entry name" value="Vps16_C_sf"/>
</dbReference>
<organism evidence="6 7">
    <name type="scientific">Anopheles farauti</name>
    <dbReference type="NCBI Taxonomy" id="69004"/>
    <lineage>
        <taxon>Eukaryota</taxon>
        <taxon>Metazoa</taxon>
        <taxon>Ecdysozoa</taxon>
        <taxon>Arthropoda</taxon>
        <taxon>Hexapoda</taxon>
        <taxon>Insecta</taxon>
        <taxon>Pterygota</taxon>
        <taxon>Neoptera</taxon>
        <taxon>Endopterygota</taxon>
        <taxon>Diptera</taxon>
        <taxon>Nematocera</taxon>
        <taxon>Culicoidea</taxon>
        <taxon>Culicidae</taxon>
        <taxon>Anophelinae</taxon>
        <taxon>Anopheles</taxon>
    </lineage>
</organism>
<name>A0A182QAU2_9DIPT</name>
<dbReference type="GO" id="GO:0030897">
    <property type="term" value="C:HOPS complex"/>
    <property type="evidence" value="ECO:0007669"/>
    <property type="project" value="UniProtKB-UniRule"/>
</dbReference>
<dbReference type="InterPro" id="IPR016534">
    <property type="entry name" value="VPS16"/>
</dbReference>
<dbReference type="InterPro" id="IPR006926">
    <property type="entry name" value="Vps16_N"/>
</dbReference>
<comment type="subcellular location">
    <subcellularLocation>
        <location evidence="3">Late endosome membrane</location>
        <topology evidence="3">Peripheral membrane protein</topology>
        <orientation evidence="3">Cytoplasmic side</orientation>
    </subcellularLocation>
    <subcellularLocation>
        <location evidence="3">Lysosome membrane</location>
        <topology evidence="3">Peripheral membrane protein</topology>
        <orientation evidence="3">Cytoplasmic side</orientation>
    </subcellularLocation>
    <text evidence="3">Cytoplasmic, peripheral membrane protein associated with late endosomes/lysosomes.</text>
</comment>
<protein>
    <recommendedName>
        <fullName evidence="2 3">Vacuolar protein sorting-associated protein 16 homolog</fullName>
    </recommendedName>
</protein>
<evidence type="ECO:0000256" key="3">
    <source>
        <dbReference type="PIRNR" id="PIRNR007949"/>
    </source>
</evidence>
<feature type="domain" description="Vps16 N-terminal" evidence="5">
    <location>
        <begin position="7"/>
        <end position="441"/>
    </location>
</feature>
<keyword evidence="3" id="KW-0653">Protein transport</keyword>
<comment type="similarity">
    <text evidence="1 3">Belongs to the VPS16 family.</text>
</comment>
<evidence type="ECO:0000313" key="6">
    <source>
        <dbReference type="EnsemblMetazoa" id="AFAF006485-PA"/>
    </source>
</evidence>
<dbReference type="PIRSF" id="PIRSF007949">
    <property type="entry name" value="VPS16"/>
    <property type="match status" value="1"/>
</dbReference>
<evidence type="ECO:0000256" key="2">
    <source>
        <dbReference type="ARBA" id="ARBA00017947"/>
    </source>
</evidence>
<reference evidence="6" key="2">
    <citation type="submission" date="2020-05" db="UniProtKB">
        <authorList>
            <consortium name="EnsemblMetazoa"/>
        </authorList>
    </citation>
    <scope>IDENTIFICATION</scope>
    <source>
        <strain evidence="6">FAR1</strain>
    </source>
</reference>
<dbReference type="AlphaFoldDB" id="A0A182QAU2"/>